<evidence type="ECO:0000313" key="7">
    <source>
        <dbReference type="EMBL" id="WMN11886.1"/>
    </source>
</evidence>
<feature type="transmembrane region" description="Helical" evidence="5">
    <location>
        <begin position="142"/>
        <end position="160"/>
    </location>
</feature>
<evidence type="ECO:0000256" key="2">
    <source>
        <dbReference type="ARBA" id="ARBA00022692"/>
    </source>
</evidence>
<dbReference type="Pfam" id="PF00892">
    <property type="entry name" value="EamA"/>
    <property type="match status" value="2"/>
</dbReference>
<dbReference type="PANTHER" id="PTHR22911">
    <property type="entry name" value="ACYL-MALONYL CONDENSING ENZYME-RELATED"/>
    <property type="match status" value="1"/>
</dbReference>
<organism evidence="7 8">
    <name type="scientific">Marivirga salinarum</name>
    <dbReference type="NCBI Taxonomy" id="3059078"/>
    <lineage>
        <taxon>Bacteria</taxon>
        <taxon>Pseudomonadati</taxon>
        <taxon>Bacteroidota</taxon>
        <taxon>Cytophagia</taxon>
        <taxon>Cytophagales</taxon>
        <taxon>Marivirgaceae</taxon>
        <taxon>Marivirga</taxon>
    </lineage>
</organism>
<dbReference type="InterPro" id="IPR000620">
    <property type="entry name" value="EamA_dom"/>
</dbReference>
<feature type="transmembrane region" description="Helical" evidence="5">
    <location>
        <begin position="30"/>
        <end position="49"/>
    </location>
</feature>
<reference evidence="7 8" key="1">
    <citation type="submission" date="2023-08" db="EMBL/GenBank/DDBJ databases">
        <title>Comparative genomics and taxonomic characterization of three novel marine species of genus Marivirga.</title>
        <authorList>
            <person name="Muhammad N."/>
            <person name="Kim S.-G."/>
        </authorList>
    </citation>
    <scope>NUCLEOTIDE SEQUENCE [LARGE SCALE GENOMIC DNA]</scope>
    <source>
        <strain evidence="7 8">BDSF4-3</strain>
    </source>
</reference>
<dbReference type="InterPro" id="IPR037185">
    <property type="entry name" value="EmrE-like"/>
</dbReference>
<dbReference type="AlphaFoldDB" id="A0AA51NAL6"/>
<feature type="transmembrane region" description="Helical" evidence="5">
    <location>
        <begin position="254"/>
        <end position="270"/>
    </location>
</feature>
<dbReference type="EMBL" id="CP129971">
    <property type="protein sequence ID" value="WMN11886.1"/>
    <property type="molecule type" value="Genomic_DNA"/>
</dbReference>
<dbReference type="KEGG" id="msaa:QYS49_31680"/>
<feature type="transmembrane region" description="Helical" evidence="5">
    <location>
        <begin position="229"/>
        <end position="248"/>
    </location>
</feature>
<comment type="subcellular location">
    <subcellularLocation>
        <location evidence="1">Membrane</location>
        <topology evidence="1">Multi-pass membrane protein</topology>
    </subcellularLocation>
</comment>
<feature type="transmembrane region" description="Helical" evidence="5">
    <location>
        <begin position="93"/>
        <end position="109"/>
    </location>
</feature>
<dbReference type="SUPFAM" id="SSF103481">
    <property type="entry name" value="Multidrug resistance efflux transporter EmrE"/>
    <property type="match status" value="2"/>
</dbReference>
<feature type="transmembrane region" description="Helical" evidence="5">
    <location>
        <begin position="172"/>
        <end position="194"/>
    </location>
</feature>
<keyword evidence="8" id="KW-1185">Reference proteome</keyword>
<proteinExistence type="predicted"/>
<keyword evidence="4 5" id="KW-0472">Membrane</keyword>
<name>A0AA51NAL6_9BACT</name>
<feature type="domain" description="EamA" evidence="6">
    <location>
        <begin position="144"/>
        <end position="267"/>
    </location>
</feature>
<dbReference type="GO" id="GO:0016020">
    <property type="term" value="C:membrane"/>
    <property type="evidence" value="ECO:0007669"/>
    <property type="project" value="UniProtKB-SubCell"/>
</dbReference>
<evidence type="ECO:0000256" key="4">
    <source>
        <dbReference type="ARBA" id="ARBA00023136"/>
    </source>
</evidence>
<feature type="transmembrane region" description="Helical" evidence="5">
    <location>
        <begin position="69"/>
        <end position="87"/>
    </location>
</feature>
<protein>
    <submittedName>
        <fullName evidence="7">DMT family transporter</fullName>
    </submittedName>
</protein>
<keyword evidence="2 5" id="KW-0812">Transmembrane</keyword>
<sequence>MNSKKWMLISVLSFCVMTIGIKEISDNVNSFQIIFFRSLIGLLTIFIFFKNKLSRPTFSIIKGHLFRNIFHLIGQYGYIVGIIYLSLAEVTAIEFSVPIWILIIASVFLKEEMTKSKVMSIILGFIGVLIIIRPGFGIINTNSIIVLLSAISYAIAHASTKKLTKKYKPLDIVFIMCLIQIPISFGLTITEISLPNIRDFSFLLIVGISAITAHFTLAKAMMDDDISSIISIDYFRLPILILLGILLYNENFNAAYLTGGTLIFVGNWINKKAQNKN</sequence>
<feature type="transmembrane region" description="Helical" evidence="5">
    <location>
        <begin position="200"/>
        <end position="217"/>
    </location>
</feature>
<evidence type="ECO:0000256" key="3">
    <source>
        <dbReference type="ARBA" id="ARBA00022989"/>
    </source>
</evidence>
<gene>
    <name evidence="7" type="ORF">QYS49_31680</name>
</gene>
<evidence type="ECO:0000256" key="1">
    <source>
        <dbReference type="ARBA" id="ARBA00004141"/>
    </source>
</evidence>
<dbReference type="Proteomes" id="UP001230496">
    <property type="component" value="Chromosome"/>
</dbReference>
<dbReference type="RefSeq" id="WP_308349611.1">
    <property type="nucleotide sequence ID" value="NZ_CP129971.1"/>
</dbReference>
<evidence type="ECO:0000313" key="8">
    <source>
        <dbReference type="Proteomes" id="UP001230496"/>
    </source>
</evidence>
<keyword evidence="3 5" id="KW-1133">Transmembrane helix</keyword>
<feature type="transmembrane region" description="Helical" evidence="5">
    <location>
        <begin position="118"/>
        <end position="136"/>
    </location>
</feature>
<feature type="domain" description="EamA" evidence="6">
    <location>
        <begin position="6"/>
        <end position="132"/>
    </location>
</feature>
<accession>A0AA51NAL6</accession>
<evidence type="ECO:0000256" key="5">
    <source>
        <dbReference type="SAM" id="Phobius"/>
    </source>
</evidence>
<evidence type="ECO:0000259" key="6">
    <source>
        <dbReference type="Pfam" id="PF00892"/>
    </source>
</evidence>
<dbReference type="PANTHER" id="PTHR22911:SF6">
    <property type="entry name" value="SOLUTE CARRIER FAMILY 35 MEMBER G1"/>
    <property type="match status" value="1"/>
</dbReference>